<keyword evidence="1" id="KW-0479">Metal-binding</keyword>
<feature type="domain" description="RING-type" evidence="6">
    <location>
        <begin position="94"/>
        <end position="137"/>
    </location>
</feature>
<proteinExistence type="predicted"/>
<dbReference type="InterPro" id="IPR001841">
    <property type="entry name" value="Znf_RING"/>
</dbReference>
<accession>A0AAD4S1X5</accession>
<sequence>MAVRNPKAQNFILLMIIYILSTIGIFIFFILQILGFVKFADLDDIILSYTYPQVISYHSVEALASLMITRTLPVVKFEHLILRSKINAPDQDCCAICLCEYEGQDEINLLPNCCHIFHGSCLNRWMINNHTTCPLCRTSSIPIQMNSRASKRE</sequence>
<dbReference type="AlphaFoldDB" id="A0AAD4S1X5"/>
<keyword evidence="2 4" id="KW-0863">Zinc-finger</keyword>
<evidence type="ECO:0000313" key="8">
    <source>
        <dbReference type="Proteomes" id="UP001202328"/>
    </source>
</evidence>
<organism evidence="7 8">
    <name type="scientific">Papaver atlanticum</name>
    <dbReference type="NCBI Taxonomy" id="357466"/>
    <lineage>
        <taxon>Eukaryota</taxon>
        <taxon>Viridiplantae</taxon>
        <taxon>Streptophyta</taxon>
        <taxon>Embryophyta</taxon>
        <taxon>Tracheophyta</taxon>
        <taxon>Spermatophyta</taxon>
        <taxon>Magnoliopsida</taxon>
        <taxon>Ranunculales</taxon>
        <taxon>Papaveraceae</taxon>
        <taxon>Papaveroideae</taxon>
        <taxon>Papaver</taxon>
    </lineage>
</organism>
<gene>
    <name evidence="7" type="ORF">MKW98_007289</name>
</gene>
<evidence type="ECO:0000259" key="6">
    <source>
        <dbReference type="PROSITE" id="PS50089"/>
    </source>
</evidence>
<dbReference type="EMBL" id="JAJJMB010015399">
    <property type="protein sequence ID" value="KAI3854428.1"/>
    <property type="molecule type" value="Genomic_DNA"/>
</dbReference>
<reference evidence="7" key="1">
    <citation type="submission" date="2022-04" db="EMBL/GenBank/DDBJ databases">
        <title>A functionally conserved STORR gene fusion in Papaver species that diverged 16.8 million years ago.</title>
        <authorList>
            <person name="Catania T."/>
        </authorList>
    </citation>
    <scope>NUCLEOTIDE SEQUENCE</scope>
    <source>
        <strain evidence="7">S-188037</strain>
    </source>
</reference>
<evidence type="ECO:0000256" key="5">
    <source>
        <dbReference type="SAM" id="Phobius"/>
    </source>
</evidence>
<dbReference type="GO" id="GO:0016567">
    <property type="term" value="P:protein ubiquitination"/>
    <property type="evidence" value="ECO:0007669"/>
    <property type="project" value="TreeGrafter"/>
</dbReference>
<dbReference type="InterPro" id="IPR013083">
    <property type="entry name" value="Znf_RING/FYVE/PHD"/>
</dbReference>
<dbReference type="PANTHER" id="PTHR45969:SF33">
    <property type="entry name" value="RING ZINC FINGER PROTEIN-RELATED"/>
    <property type="match status" value="1"/>
</dbReference>
<evidence type="ECO:0000313" key="7">
    <source>
        <dbReference type="EMBL" id="KAI3854428.1"/>
    </source>
</evidence>
<dbReference type="GO" id="GO:0061630">
    <property type="term" value="F:ubiquitin protein ligase activity"/>
    <property type="evidence" value="ECO:0007669"/>
    <property type="project" value="TreeGrafter"/>
</dbReference>
<evidence type="ECO:0000256" key="2">
    <source>
        <dbReference type="ARBA" id="ARBA00022771"/>
    </source>
</evidence>
<keyword evidence="5" id="KW-1133">Transmembrane helix</keyword>
<keyword evidence="8" id="KW-1185">Reference proteome</keyword>
<keyword evidence="5" id="KW-0472">Membrane</keyword>
<dbReference type="GO" id="GO:0008270">
    <property type="term" value="F:zinc ion binding"/>
    <property type="evidence" value="ECO:0007669"/>
    <property type="project" value="UniProtKB-KW"/>
</dbReference>
<evidence type="ECO:0000256" key="1">
    <source>
        <dbReference type="ARBA" id="ARBA00022723"/>
    </source>
</evidence>
<dbReference type="PANTHER" id="PTHR45969">
    <property type="entry name" value="RING ZINC FINGER PROTEIN-RELATED"/>
    <property type="match status" value="1"/>
</dbReference>
<dbReference type="PROSITE" id="PS50089">
    <property type="entry name" value="ZF_RING_2"/>
    <property type="match status" value="1"/>
</dbReference>
<keyword evidence="5" id="KW-0812">Transmembrane</keyword>
<dbReference type="SUPFAM" id="SSF57850">
    <property type="entry name" value="RING/U-box"/>
    <property type="match status" value="1"/>
</dbReference>
<name>A0AAD4S1X5_9MAGN</name>
<dbReference type="Proteomes" id="UP001202328">
    <property type="component" value="Unassembled WGS sequence"/>
</dbReference>
<protein>
    <recommendedName>
        <fullName evidence="6">RING-type domain-containing protein</fullName>
    </recommendedName>
</protein>
<comment type="caution">
    <text evidence="7">The sequence shown here is derived from an EMBL/GenBank/DDBJ whole genome shotgun (WGS) entry which is preliminary data.</text>
</comment>
<dbReference type="Gene3D" id="3.30.40.10">
    <property type="entry name" value="Zinc/RING finger domain, C3HC4 (zinc finger)"/>
    <property type="match status" value="1"/>
</dbReference>
<keyword evidence="3" id="KW-0862">Zinc</keyword>
<evidence type="ECO:0000256" key="4">
    <source>
        <dbReference type="PROSITE-ProRule" id="PRU00175"/>
    </source>
</evidence>
<feature type="transmembrane region" description="Helical" evidence="5">
    <location>
        <begin position="12"/>
        <end position="34"/>
    </location>
</feature>
<evidence type="ECO:0000256" key="3">
    <source>
        <dbReference type="ARBA" id="ARBA00022833"/>
    </source>
</evidence>
<dbReference type="SMART" id="SM00184">
    <property type="entry name" value="RING"/>
    <property type="match status" value="1"/>
</dbReference>
<dbReference type="Pfam" id="PF13639">
    <property type="entry name" value="zf-RING_2"/>
    <property type="match status" value="1"/>
</dbReference>